<evidence type="ECO:0000259" key="6">
    <source>
        <dbReference type="PROSITE" id="PS51918"/>
    </source>
</evidence>
<name>A0ABX8RD09_9CLOT</name>
<dbReference type="Proteomes" id="UP000886818">
    <property type="component" value="Chromosome"/>
</dbReference>
<feature type="domain" description="Radical SAM core" evidence="6">
    <location>
        <begin position="9"/>
        <end position="241"/>
    </location>
</feature>
<dbReference type="CDD" id="cd01335">
    <property type="entry name" value="Radical_SAM"/>
    <property type="match status" value="1"/>
</dbReference>
<dbReference type="PROSITE" id="PS51918">
    <property type="entry name" value="RADICAL_SAM"/>
    <property type="match status" value="1"/>
</dbReference>
<dbReference type="InterPro" id="IPR006638">
    <property type="entry name" value="Elp3/MiaA/NifB-like_rSAM"/>
</dbReference>
<evidence type="ECO:0000256" key="5">
    <source>
        <dbReference type="ARBA" id="ARBA00023014"/>
    </source>
</evidence>
<keyword evidence="3" id="KW-0479">Metal-binding</keyword>
<protein>
    <submittedName>
        <fullName evidence="7">B12-binding domain-containing radical SAM protein</fullName>
    </submittedName>
</protein>
<dbReference type="PROSITE" id="PS51257">
    <property type="entry name" value="PROKAR_LIPOPROTEIN"/>
    <property type="match status" value="1"/>
</dbReference>
<gene>
    <name evidence="7" type="ORF">KVH43_00665</name>
</gene>
<dbReference type="SFLD" id="SFLDG01082">
    <property type="entry name" value="B12-binding_domain_containing"/>
    <property type="match status" value="1"/>
</dbReference>
<dbReference type="SFLD" id="SFLDG01095">
    <property type="entry name" value="Uncharacterised_Radical_SAM_Su"/>
    <property type="match status" value="1"/>
</dbReference>
<sequence>MRYEGSVYRPPSEAYSLIIQATIGCSHNKCTFCSMYKDKNFRMRKMEEIIEDLEMARDYYKYVKRIFLADGNALSLKTEYLKMILLKIKELFPECERVGIYSAPKDILRKTIDELKALKELGLGIAYLGVESGSDKILKHINKGVTSEEMIKAGQKMVQAGIPLSVTLISGLGGKEKWLEHAIESARVINAINPQYLGLLTLLVQSGTKMYDEVQKGEFKLLNPKEVILETKELINNLNVKDCIFRSNHASNYVALAGTLPRDKMNLLKQLDLMMENSYGMKDEMFRRL</sequence>
<keyword evidence="2" id="KW-0949">S-adenosyl-L-methionine</keyword>
<keyword evidence="4" id="KW-0408">Iron</keyword>
<comment type="cofactor">
    <cofactor evidence="1">
        <name>[4Fe-4S] cluster</name>
        <dbReference type="ChEBI" id="CHEBI:49883"/>
    </cofactor>
</comment>
<evidence type="ECO:0000256" key="4">
    <source>
        <dbReference type="ARBA" id="ARBA00023004"/>
    </source>
</evidence>
<proteinExistence type="predicted"/>
<dbReference type="RefSeq" id="WP_218283028.1">
    <property type="nucleotide sequence ID" value="NZ_CP078093.1"/>
</dbReference>
<dbReference type="EMBL" id="CP078093">
    <property type="protein sequence ID" value="QXM06332.1"/>
    <property type="molecule type" value="Genomic_DNA"/>
</dbReference>
<accession>A0ABX8RD09</accession>
<evidence type="ECO:0000256" key="3">
    <source>
        <dbReference type="ARBA" id="ARBA00022723"/>
    </source>
</evidence>
<keyword evidence="5" id="KW-0411">Iron-sulfur</keyword>
<dbReference type="InterPro" id="IPR007197">
    <property type="entry name" value="rSAM"/>
</dbReference>
<dbReference type="PANTHER" id="PTHR43409">
    <property type="entry name" value="ANAEROBIC MAGNESIUM-PROTOPORPHYRIN IX MONOMETHYL ESTER CYCLASE-RELATED"/>
    <property type="match status" value="1"/>
</dbReference>
<evidence type="ECO:0000313" key="8">
    <source>
        <dbReference type="Proteomes" id="UP000886818"/>
    </source>
</evidence>
<organism evidence="7 8">
    <name type="scientific">Crassaminicella indica</name>
    <dbReference type="NCBI Taxonomy" id="2855394"/>
    <lineage>
        <taxon>Bacteria</taxon>
        <taxon>Bacillati</taxon>
        <taxon>Bacillota</taxon>
        <taxon>Clostridia</taxon>
        <taxon>Eubacteriales</taxon>
        <taxon>Clostridiaceae</taxon>
        <taxon>Crassaminicella</taxon>
    </lineage>
</organism>
<dbReference type="InterPro" id="IPR051198">
    <property type="entry name" value="BchE-like"/>
</dbReference>
<dbReference type="PANTHER" id="PTHR43409:SF4">
    <property type="entry name" value="RADICAL SAM SUPERFAMILY PROTEIN"/>
    <property type="match status" value="1"/>
</dbReference>
<evidence type="ECO:0000256" key="1">
    <source>
        <dbReference type="ARBA" id="ARBA00001966"/>
    </source>
</evidence>
<dbReference type="SFLD" id="SFLDS00029">
    <property type="entry name" value="Radical_SAM"/>
    <property type="match status" value="1"/>
</dbReference>
<dbReference type="Pfam" id="PF04055">
    <property type="entry name" value="Radical_SAM"/>
    <property type="match status" value="1"/>
</dbReference>
<dbReference type="SMART" id="SM00729">
    <property type="entry name" value="Elp3"/>
    <property type="match status" value="1"/>
</dbReference>
<evidence type="ECO:0000313" key="7">
    <source>
        <dbReference type="EMBL" id="QXM06332.1"/>
    </source>
</evidence>
<reference evidence="7" key="1">
    <citation type="submission" date="2021-07" db="EMBL/GenBank/DDBJ databases">
        <title>Complete genome sequence of Crassaminicella sp. 143-21, isolated from a deep-sea hydrothermal vent.</title>
        <authorList>
            <person name="Li X."/>
        </authorList>
    </citation>
    <scope>NUCLEOTIDE SEQUENCE</scope>
    <source>
        <strain evidence="7">143-21</strain>
    </source>
</reference>
<evidence type="ECO:0000256" key="2">
    <source>
        <dbReference type="ARBA" id="ARBA00022691"/>
    </source>
</evidence>
<keyword evidence="8" id="KW-1185">Reference proteome</keyword>